<gene>
    <name evidence="1" type="ORF">AMATHDRAFT_8062</name>
</gene>
<reference evidence="1 2" key="1">
    <citation type="submission" date="2014-02" db="EMBL/GenBank/DDBJ databases">
        <title>Transposable element dynamics among asymbiotic and ectomycorrhizal Amanita fungi.</title>
        <authorList>
            <consortium name="DOE Joint Genome Institute"/>
            <person name="Hess J."/>
            <person name="Skrede I."/>
            <person name="Wolfe B."/>
            <person name="LaButti K."/>
            <person name="Ohm R.A."/>
            <person name="Grigoriev I.V."/>
            <person name="Pringle A."/>
        </authorList>
    </citation>
    <scope>NUCLEOTIDE SEQUENCE [LARGE SCALE GENOMIC DNA]</scope>
    <source>
        <strain evidence="1 2">SKay4041</strain>
    </source>
</reference>
<evidence type="ECO:0008006" key="3">
    <source>
        <dbReference type="Google" id="ProtNLM"/>
    </source>
</evidence>
<dbReference type="EMBL" id="KZ302219">
    <property type="protein sequence ID" value="PFH46235.1"/>
    <property type="molecule type" value="Genomic_DNA"/>
</dbReference>
<name>A0A2A9N7A6_9AGAR</name>
<dbReference type="STRING" id="703135.A0A2A9N7A6"/>
<proteinExistence type="predicted"/>
<dbReference type="AlphaFoldDB" id="A0A2A9N7A6"/>
<evidence type="ECO:0000313" key="2">
    <source>
        <dbReference type="Proteomes" id="UP000242287"/>
    </source>
</evidence>
<organism evidence="1 2">
    <name type="scientific">Amanita thiersii Skay4041</name>
    <dbReference type="NCBI Taxonomy" id="703135"/>
    <lineage>
        <taxon>Eukaryota</taxon>
        <taxon>Fungi</taxon>
        <taxon>Dikarya</taxon>
        <taxon>Basidiomycota</taxon>
        <taxon>Agaricomycotina</taxon>
        <taxon>Agaricomycetes</taxon>
        <taxon>Agaricomycetidae</taxon>
        <taxon>Agaricales</taxon>
        <taxon>Pluteineae</taxon>
        <taxon>Amanitaceae</taxon>
        <taxon>Amanita</taxon>
    </lineage>
</organism>
<dbReference type="OrthoDB" id="2890840at2759"/>
<keyword evidence="2" id="KW-1185">Reference proteome</keyword>
<dbReference type="Proteomes" id="UP000242287">
    <property type="component" value="Unassembled WGS sequence"/>
</dbReference>
<sequence length="624" mass="70769">MKAAVLPPETLCEILSYFSATLTVNRTSSFPWYLGHICTSWRAVFLHQFWTSININWWSHSAGRLYVPWERVLELVQTFLVRTQGRLFTFKFISPFNRDFQTSHSHRTLRTLMDHSDRWAGASLRIYESYLPLLQLVKGRLPHLRALEIRYNVRGVLEPDCPSIDAFHDAPLLEYAYMNQQVPWAINYTTLHTLHIGELVNTALLLDALRQTRCLQELIVSRALADPLLQECTLPVVLPQVKLFAIGSGGAFLLYLVMPALEDFIVYAISNSQPSILEFLSRGHQIRCFTVDKCSSADTCAFLEYMPGLISLSLCYVYPISVMFTHLTHNHHYYGKDGEMTATVGPTIRPVLTGLRTLSITGPLVGNEVIELMEMVGSRLWTTASTSAGVGITPPMEVGIQELSVHLANYEWSHPLVMPVLHTIKERGVKLLVDRDQQDFHVQLAQRSRSFDLYHSKRAGVPWAGASLRIFGSELPLLQLVKGRLPHLRTPWIHGPHHPYIDAFHDASLLEHVYLKRQCLGAIDSAAFRTLHICELSNTALFLDLLRQMHCLQELIVSLVRAATFLPKSMIPVVLPHVKLFAVGGDIPLFPYLAMPALEDFSMYTSCDNHNFHSSALEFLSRHR</sequence>
<protein>
    <recommendedName>
        <fullName evidence="3">F-box domain-containing protein</fullName>
    </recommendedName>
</protein>
<accession>A0A2A9N7A6</accession>
<evidence type="ECO:0000313" key="1">
    <source>
        <dbReference type="EMBL" id="PFH46235.1"/>
    </source>
</evidence>